<keyword evidence="5" id="KW-1185">Reference proteome</keyword>
<evidence type="ECO:0000313" key="5">
    <source>
        <dbReference type="Proteomes" id="UP000564573"/>
    </source>
</evidence>
<sequence length="265" mass="28572">MTASRTPDAFTDPREARGAYRDGLRTPTAGHCPGWTQANLISLPQPIAEDFHRFATRNPQACPVLGVTEPGEVSLPIFDGDLRRDLPAYRVYEHGELVGERTDVVDLWRTDLVTFLIGCSFTFEAALLETGVPVRHIEDGGNVPMYTTSVACRPAGRMAGPLVVSMRPIPAGLVERAVRVTARYPRVHGAPVHVGQPGLIGIDDLARPDFGDPVRIEPGEVPVFWACGVTPQAAVMRSKPPLAIGHAPGHMAITDARDTDYLVGG</sequence>
<name>A0A839XHC7_9PSEU</name>
<dbReference type="NCBIfam" id="NF003969">
    <property type="entry name" value="PRK05463.1"/>
    <property type="match status" value="1"/>
</dbReference>
<dbReference type="EMBL" id="JACIBS010000001">
    <property type="protein sequence ID" value="MBB3661887.1"/>
    <property type="molecule type" value="Genomic_DNA"/>
</dbReference>
<protein>
    <recommendedName>
        <fullName evidence="3">Putative hydro-lyase FB384_000791</fullName>
        <ecNumber evidence="3">4.2.1.-</ecNumber>
    </recommendedName>
</protein>
<dbReference type="Pfam" id="PF07286">
    <property type="entry name" value="D-Glu_cyclase"/>
    <property type="match status" value="1"/>
</dbReference>
<dbReference type="PIRSF" id="PIRSF029755">
    <property type="entry name" value="UCP029755"/>
    <property type="match status" value="1"/>
</dbReference>
<proteinExistence type="inferred from homology"/>
<dbReference type="PANTHER" id="PTHR32022">
    <property type="entry name" value="D-GLUTAMATE CYCLASE, MITOCHONDRIAL"/>
    <property type="match status" value="1"/>
</dbReference>
<evidence type="ECO:0000313" key="4">
    <source>
        <dbReference type="EMBL" id="MBB3661887.1"/>
    </source>
</evidence>
<gene>
    <name evidence="4" type="ORF">FB384_000791</name>
</gene>
<dbReference type="PANTHER" id="PTHR32022:SF10">
    <property type="entry name" value="D-GLUTAMATE CYCLASE, MITOCHONDRIAL"/>
    <property type="match status" value="1"/>
</dbReference>
<organism evidence="4 5">
    <name type="scientific">Prauserella sediminis</name>
    <dbReference type="NCBI Taxonomy" id="577680"/>
    <lineage>
        <taxon>Bacteria</taxon>
        <taxon>Bacillati</taxon>
        <taxon>Actinomycetota</taxon>
        <taxon>Actinomycetes</taxon>
        <taxon>Pseudonocardiales</taxon>
        <taxon>Pseudonocardiaceae</taxon>
        <taxon>Prauserella</taxon>
        <taxon>Prauserella salsuginis group</taxon>
    </lineage>
</organism>
<dbReference type="InterPro" id="IPR038021">
    <property type="entry name" value="Putative_hydro-lyase"/>
</dbReference>
<comment type="similarity">
    <text evidence="1 3">Belongs to the D-glutamate cyclase family.</text>
</comment>
<evidence type="ECO:0000256" key="2">
    <source>
        <dbReference type="ARBA" id="ARBA00023239"/>
    </source>
</evidence>
<evidence type="ECO:0000256" key="3">
    <source>
        <dbReference type="HAMAP-Rule" id="MF_01830"/>
    </source>
</evidence>
<dbReference type="EC" id="4.2.1.-" evidence="3"/>
<reference evidence="4 5" key="1">
    <citation type="submission" date="2020-08" db="EMBL/GenBank/DDBJ databases">
        <title>Sequencing the genomes of 1000 actinobacteria strains.</title>
        <authorList>
            <person name="Klenk H.-P."/>
        </authorList>
    </citation>
    <scope>NUCLEOTIDE SEQUENCE [LARGE SCALE GENOMIC DNA]</scope>
    <source>
        <strain evidence="4 5">DSM 45267</strain>
    </source>
</reference>
<dbReference type="RefSeq" id="WP_183779243.1">
    <property type="nucleotide sequence ID" value="NZ_JACIBS010000001.1"/>
</dbReference>
<dbReference type="FunFam" id="3.30.2040.10:FF:000001">
    <property type="entry name" value="D-glutamate cyclase, mitochondrial"/>
    <property type="match status" value="1"/>
</dbReference>
<dbReference type="Proteomes" id="UP000564573">
    <property type="component" value="Unassembled WGS sequence"/>
</dbReference>
<dbReference type="SUPFAM" id="SSF160920">
    <property type="entry name" value="PSTPO5379-like"/>
    <property type="match status" value="1"/>
</dbReference>
<accession>A0A839XHC7</accession>
<dbReference type="InterPro" id="IPR009906">
    <property type="entry name" value="D-Glu_cyclase"/>
</dbReference>
<dbReference type="Gene3D" id="3.30.2040.10">
    <property type="entry name" value="PSTPO5379-like domain"/>
    <property type="match status" value="1"/>
</dbReference>
<comment type="caution">
    <text evidence="4">The sequence shown here is derived from an EMBL/GenBank/DDBJ whole genome shotgun (WGS) entry which is preliminary data.</text>
</comment>
<dbReference type="InterPro" id="IPR016938">
    <property type="entry name" value="UPF0317"/>
</dbReference>
<keyword evidence="2 3" id="KW-0456">Lyase</keyword>
<evidence type="ECO:0000256" key="1">
    <source>
        <dbReference type="ARBA" id="ARBA00007896"/>
    </source>
</evidence>
<dbReference type="GO" id="GO:0016829">
    <property type="term" value="F:lyase activity"/>
    <property type="evidence" value="ECO:0007669"/>
    <property type="project" value="UniProtKB-KW"/>
</dbReference>
<dbReference type="HAMAP" id="MF_01830">
    <property type="entry name" value="Hydro_lyase"/>
    <property type="match status" value="1"/>
</dbReference>
<dbReference type="Gene3D" id="3.40.1640.10">
    <property type="entry name" value="PSTPO5379-like"/>
    <property type="match status" value="1"/>
</dbReference>
<dbReference type="AlphaFoldDB" id="A0A839XHC7"/>